<dbReference type="InterPro" id="IPR035906">
    <property type="entry name" value="MetI-like_sf"/>
</dbReference>
<keyword evidence="3" id="KW-1003">Cell membrane</keyword>
<evidence type="ECO:0000256" key="7">
    <source>
        <dbReference type="RuleBase" id="RU363032"/>
    </source>
</evidence>
<comment type="subcellular location">
    <subcellularLocation>
        <location evidence="1 7">Cell membrane</location>
        <topology evidence="1 7">Multi-pass membrane protein</topology>
    </subcellularLocation>
</comment>
<feature type="transmembrane region" description="Helical" evidence="7">
    <location>
        <begin position="258"/>
        <end position="278"/>
    </location>
</feature>
<feature type="domain" description="ABC transmembrane type-1" evidence="8">
    <location>
        <begin position="98"/>
        <end position="308"/>
    </location>
</feature>
<evidence type="ECO:0000256" key="3">
    <source>
        <dbReference type="ARBA" id="ARBA00022475"/>
    </source>
</evidence>
<feature type="transmembrane region" description="Helical" evidence="7">
    <location>
        <begin position="176"/>
        <end position="204"/>
    </location>
</feature>
<evidence type="ECO:0000256" key="1">
    <source>
        <dbReference type="ARBA" id="ARBA00004651"/>
    </source>
</evidence>
<keyword evidence="2 7" id="KW-0813">Transport</keyword>
<gene>
    <name evidence="9" type="ORF">F4Y08_03585</name>
</gene>
<proteinExistence type="inferred from homology"/>
<dbReference type="PANTHER" id="PTHR30193:SF37">
    <property type="entry name" value="INNER MEMBRANE ABC TRANSPORTER PERMEASE PROTEIN YCJO"/>
    <property type="match status" value="1"/>
</dbReference>
<dbReference type="InterPro" id="IPR051393">
    <property type="entry name" value="ABC_transporter_permease"/>
</dbReference>
<feature type="transmembrane region" description="Helical" evidence="7">
    <location>
        <begin position="102"/>
        <end position="123"/>
    </location>
</feature>
<dbReference type="Gene3D" id="1.10.3720.10">
    <property type="entry name" value="MetI-like"/>
    <property type="match status" value="1"/>
</dbReference>
<name>A0A6B1DPD1_9CHLR</name>
<keyword evidence="5 7" id="KW-1133">Transmembrane helix</keyword>
<feature type="transmembrane region" description="Helical" evidence="7">
    <location>
        <begin position="34"/>
        <end position="56"/>
    </location>
</feature>
<dbReference type="InterPro" id="IPR000515">
    <property type="entry name" value="MetI-like"/>
</dbReference>
<keyword evidence="4 7" id="KW-0812">Transmembrane</keyword>
<dbReference type="CDD" id="cd06261">
    <property type="entry name" value="TM_PBP2"/>
    <property type="match status" value="1"/>
</dbReference>
<comment type="similarity">
    <text evidence="7">Belongs to the binding-protein-dependent transport system permease family.</text>
</comment>
<dbReference type="SUPFAM" id="SSF161098">
    <property type="entry name" value="MetI-like"/>
    <property type="match status" value="1"/>
</dbReference>
<accession>A0A6B1DPD1</accession>
<protein>
    <submittedName>
        <fullName evidence="9">Sugar ABC transporter permease</fullName>
    </submittedName>
</protein>
<dbReference type="PANTHER" id="PTHR30193">
    <property type="entry name" value="ABC TRANSPORTER PERMEASE PROTEIN"/>
    <property type="match status" value="1"/>
</dbReference>
<evidence type="ECO:0000256" key="6">
    <source>
        <dbReference type="ARBA" id="ARBA00023136"/>
    </source>
</evidence>
<dbReference type="GO" id="GO:0005886">
    <property type="term" value="C:plasma membrane"/>
    <property type="evidence" value="ECO:0007669"/>
    <property type="project" value="UniProtKB-SubCell"/>
</dbReference>
<reference evidence="9" key="1">
    <citation type="submission" date="2019-09" db="EMBL/GenBank/DDBJ databases">
        <title>Characterisation of the sponge microbiome using genome-centric metagenomics.</title>
        <authorList>
            <person name="Engelberts J.P."/>
            <person name="Robbins S.J."/>
            <person name="De Goeij J.M."/>
            <person name="Aranda M."/>
            <person name="Bell S.C."/>
            <person name="Webster N.S."/>
        </authorList>
    </citation>
    <scope>NUCLEOTIDE SEQUENCE</scope>
    <source>
        <strain evidence="9">SB0662_bin_9</strain>
    </source>
</reference>
<evidence type="ECO:0000259" key="8">
    <source>
        <dbReference type="PROSITE" id="PS50928"/>
    </source>
</evidence>
<feature type="transmembrane region" description="Helical" evidence="7">
    <location>
        <begin position="135"/>
        <end position="156"/>
    </location>
</feature>
<keyword evidence="6 7" id="KW-0472">Membrane</keyword>
<evidence type="ECO:0000256" key="2">
    <source>
        <dbReference type="ARBA" id="ARBA00022448"/>
    </source>
</evidence>
<dbReference type="AlphaFoldDB" id="A0A6B1DPD1"/>
<sequence length="324" mass="36462">MGNPPSVDDIRGTTANSLVVAKPHPGRRQSLRRWLPYLCLVPAVIASCGVLLYPTLRMFQYSFLNWSFGKSYETAEWDGLANYQWLITSQSSTLFHSLRLTLLYAGTSIVCELVLGLAIAVLLNRRHVFGRQVVLTGFMIPTLLMPVMVGMMWRMYMYPNGMLSYFLGLVGIRIDWYTATWAMPAVILIEIWQFTPFFVISLFAGLRAISAEILEAAAIDGASGWYRFWHISMPYLRPIIVVTAMIRVLWILKSFDIVYTMFTGGPGSATEILGISIYRALFLSRNIGRSAALSVILAALTLLVTFAFVRFAYRSREVMESATS</sequence>
<evidence type="ECO:0000313" key="9">
    <source>
        <dbReference type="EMBL" id="MYD89410.1"/>
    </source>
</evidence>
<dbReference type="GO" id="GO:0055085">
    <property type="term" value="P:transmembrane transport"/>
    <property type="evidence" value="ECO:0007669"/>
    <property type="project" value="InterPro"/>
</dbReference>
<dbReference type="PROSITE" id="PS50928">
    <property type="entry name" value="ABC_TM1"/>
    <property type="match status" value="1"/>
</dbReference>
<feature type="transmembrane region" description="Helical" evidence="7">
    <location>
        <begin position="235"/>
        <end position="252"/>
    </location>
</feature>
<evidence type="ECO:0000256" key="4">
    <source>
        <dbReference type="ARBA" id="ARBA00022692"/>
    </source>
</evidence>
<comment type="caution">
    <text evidence="9">The sequence shown here is derived from an EMBL/GenBank/DDBJ whole genome shotgun (WGS) entry which is preliminary data.</text>
</comment>
<dbReference type="EMBL" id="VXPY01000019">
    <property type="protein sequence ID" value="MYD89410.1"/>
    <property type="molecule type" value="Genomic_DNA"/>
</dbReference>
<feature type="transmembrane region" description="Helical" evidence="7">
    <location>
        <begin position="290"/>
        <end position="313"/>
    </location>
</feature>
<evidence type="ECO:0000256" key="5">
    <source>
        <dbReference type="ARBA" id="ARBA00022989"/>
    </source>
</evidence>
<organism evidence="9">
    <name type="scientific">Caldilineaceae bacterium SB0662_bin_9</name>
    <dbReference type="NCBI Taxonomy" id="2605258"/>
    <lineage>
        <taxon>Bacteria</taxon>
        <taxon>Bacillati</taxon>
        <taxon>Chloroflexota</taxon>
        <taxon>Caldilineae</taxon>
        <taxon>Caldilineales</taxon>
        <taxon>Caldilineaceae</taxon>
    </lineage>
</organism>
<dbReference type="Pfam" id="PF00528">
    <property type="entry name" value="BPD_transp_1"/>
    <property type="match status" value="1"/>
</dbReference>